<evidence type="ECO:0000313" key="1">
    <source>
        <dbReference type="EMBL" id="ATI15644.1"/>
    </source>
</evidence>
<accession>A0A291LA29</accession>
<dbReference type="EMBL" id="MF663786">
    <property type="protein sequence ID" value="ATI15644.1"/>
    <property type="molecule type" value="Genomic_DNA"/>
</dbReference>
<reference evidence="1 2" key="1">
    <citation type="submission" date="2017-08" db="EMBL/GenBank/DDBJ databases">
        <title>Complete genome sequence of a novel bacteriophage infecting Bordetella bronchiseptica.</title>
        <authorList>
            <person name="Chen Y."/>
            <person name="Song J."/>
            <person name="Wu B."/>
        </authorList>
    </citation>
    <scope>NUCLEOTIDE SEQUENCE [LARGE SCALE GENOMIC DNA]</scope>
</reference>
<proteinExistence type="predicted"/>
<dbReference type="Proteomes" id="UP000228765">
    <property type="component" value="Segment"/>
</dbReference>
<organism evidence="1 2">
    <name type="scientific">Bordetella phage vB_BbrM_PHB04</name>
    <dbReference type="NCBI Taxonomy" id="2029657"/>
    <lineage>
        <taxon>Viruses</taxon>
        <taxon>Duplodnaviria</taxon>
        <taxon>Heunggongvirae</taxon>
        <taxon>Uroviricota</taxon>
        <taxon>Caudoviricetes</taxon>
        <taxon>Phabquatrovirus</taxon>
        <taxon>Phabquatrovirus PHB04</taxon>
    </lineage>
</organism>
<evidence type="ECO:0000313" key="2">
    <source>
        <dbReference type="Proteomes" id="UP000228765"/>
    </source>
</evidence>
<sequence>MIDPKQLAASTLQLLQTDPRNYRNFGVYWFLIKELLKRYYTRDNLFLLGDYIDHSVVDRMPAHADLQEALAAAIETYRINASYAMGSADLTDPEGETFTLIDADAGGL</sequence>
<dbReference type="KEGG" id="vg:54982900"/>
<keyword evidence="2" id="KW-1185">Reference proteome</keyword>
<protein>
    <submittedName>
        <fullName evidence="1">Uncharacterized protein</fullName>
    </submittedName>
</protein>
<name>A0A291LA29_9CAUD</name>
<dbReference type="RefSeq" id="YP_009792692.1">
    <property type="nucleotide sequence ID" value="NC_047861.1"/>
</dbReference>
<dbReference type="GeneID" id="54982900"/>